<dbReference type="Proteomes" id="UP000029003">
    <property type="component" value="Unassembled WGS sequence"/>
</dbReference>
<organism evidence="2 3">
    <name type="scientific">Bifidobacterium thermacidophilum subsp. thermacidophilum</name>
    <dbReference type="NCBI Taxonomy" id="79262"/>
    <lineage>
        <taxon>Bacteria</taxon>
        <taxon>Bacillati</taxon>
        <taxon>Actinomycetota</taxon>
        <taxon>Actinomycetes</taxon>
        <taxon>Bifidobacteriales</taxon>
        <taxon>Bifidobacteriaceae</taxon>
        <taxon>Bifidobacterium</taxon>
    </lineage>
</organism>
<gene>
    <name evidence="2" type="ORF">THER5_0912</name>
</gene>
<evidence type="ECO:0000313" key="3">
    <source>
        <dbReference type="Proteomes" id="UP000029003"/>
    </source>
</evidence>
<name>A0A087E6Q1_9BIFI</name>
<evidence type="ECO:0000256" key="1">
    <source>
        <dbReference type="SAM" id="Phobius"/>
    </source>
</evidence>
<protein>
    <submittedName>
        <fullName evidence="2">Uncharacterized protein</fullName>
    </submittedName>
</protein>
<dbReference type="AlphaFoldDB" id="A0A087E6Q1"/>
<comment type="caution">
    <text evidence="2">The sequence shown here is derived from an EMBL/GenBank/DDBJ whole genome shotgun (WGS) entry which is preliminary data.</text>
</comment>
<sequence>MAIAMVSRNGIVRHHGRYDAVEAFRAGFARFLVLLAIMGVITTGMRGTQSDRMVVTSVSMSVEALLGDCPKWLPWCVV</sequence>
<evidence type="ECO:0000313" key="2">
    <source>
        <dbReference type="EMBL" id="KFJ03452.1"/>
    </source>
</evidence>
<accession>A0A087E6Q1</accession>
<keyword evidence="1" id="KW-0472">Membrane</keyword>
<reference evidence="2 3" key="1">
    <citation type="submission" date="2014-03" db="EMBL/GenBank/DDBJ databases">
        <title>Genomics of Bifidobacteria.</title>
        <authorList>
            <person name="Ventura M."/>
            <person name="Milani C."/>
            <person name="Lugli G.A."/>
        </authorList>
    </citation>
    <scope>NUCLEOTIDE SEQUENCE [LARGE SCALE GENOMIC DNA]</scope>
    <source>
        <strain evidence="2 3">LMG 21395</strain>
    </source>
</reference>
<feature type="transmembrane region" description="Helical" evidence="1">
    <location>
        <begin position="23"/>
        <end position="43"/>
    </location>
</feature>
<dbReference type="EMBL" id="JGZT01000005">
    <property type="protein sequence ID" value="KFJ03452.1"/>
    <property type="molecule type" value="Genomic_DNA"/>
</dbReference>
<keyword evidence="1" id="KW-1133">Transmembrane helix</keyword>
<proteinExistence type="predicted"/>
<keyword evidence="1" id="KW-0812">Transmembrane</keyword>